<dbReference type="OrthoDB" id="227596at2"/>
<keyword evidence="8" id="KW-0902">Two-component regulatory system</keyword>
<feature type="domain" description="Signal transduction histidine kinase subgroup 3 dimerisation and phosphoacceptor" evidence="9">
    <location>
        <begin position="177"/>
        <end position="242"/>
    </location>
</feature>
<dbReference type="EMBL" id="CP019605">
    <property type="protein sequence ID" value="AQP44401.1"/>
    <property type="molecule type" value="Genomic_DNA"/>
</dbReference>
<gene>
    <name evidence="10" type="ORF">RPIT_05880</name>
</gene>
<keyword evidence="7" id="KW-0067">ATP-binding</keyword>
<evidence type="ECO:0000256" key="8">
    <source>
        <dbReference type="ARBA" id="ARBA00023012"/>
    </source>
</evidence>
<dbReference type="Pfam" id="PF07730">
    <property type="entry name" value="HisKA_3"/>
    <property type="match status" value="1"/>
</dbReference>
<evidence type="ECO:0000256" key="5">
    <source>
        <dbReference type="ARBA" id="ARBA00022741"/>
    </source>
</evidence>
<comment type="catalytic activity">
    <reaction evidence="1">
        <text>ATP + protein L-histidine = ADP + protein N-phospho-L-histidine.</text>
        <dbReference type="EC" id="2.7.13.3"/>
    </reaction>
</comment>
<protein>
    <recommendedName>
        <fullName evidence="2">histidine kinase</fullName>
        <ecNumber evidence="2">2.7.13.3</ecNumber>
    </recommendedName>
</protein>
<evidence type="ECO:0000313" key="11">
    <source>
        <dbReference type="Proteomes" id="UP000188324"/>
    </source>
</evidence>
<dbReference type="InterPro" id="IPR036890">
    <property type="entry name" value="HATPase_C_sf"/>
</dbReference>
<dbReference type="GO" id="GO:0005524">
    <property type="term" value="F:ATP binding"/>
    <property type="evidence" value="ECO:0007669"/>
    <property type="project" value="UniProtKB-KW"/>
</dbReference>
<keyword evidence="3" id="KW-0597">Phosphoprotein</keyword>
<dbReference type="AlphaFoldDB" id="A0A1Q2CE78"/>
<evidence type="ECO:0000256" key="7">
    <source>
        <dbReference type="ARBA" id="ARBA00022840"/>
    </source>
</evidence>
<dbReference type="Gene3D" id="3.30.565.10">
    <property type="entry name" value="Histidine kinase-like ATPase, C-terminal domain"/>
    <property type="match status" value="1"/>
</dbReference>
<dbReference type="Gene3D" id="1.20.5.1930">
    <property type="match status" value="1"/>
</dbReference>
<dbReference type="EC" id="2.7.13.3" evidence="2"/>
<dbReference type="GO" id="GO:0016020">
    <property type="term" value="C:membrane"/>
    <property type="evidence" value="ECO:0007669"/>
    <property type="project" value="InterPro"/>
</dbReference>
<dbReference type="InterPro" id="IPR011712">
    <property type="entry name" value="Sig_transdc_His_kin_sub3_dim/P"/>
</dbReference>
<sequence>MERTKRAWLPEAARIVPIAFFTVVGQLLPLGLEGRYWALVANAVALVLGLVAMRWRRRHPVTLTVALSLLMLPFPSLWLVSGWAYLSLATHLRTRATVLVGLLDVVCFTLGTVVESELPTPSDVAGAVVLSGISVVALGALGSYLGSRRREEAAIQARLELAERQQRLERENAKAEERNRIAREMHDVLAHKITLISLHAGALAYRDDLAPDEVRQAGETIRASAHDALAELRMILGQLRQTDGGAPAKPQPTLADLPALVEGHREAGHQVVLDDRLEAEPLQTVSRHAYRIAQEALTNAARHAPGTPVEIVIAGGPEMGLSLRISNPLSLVAATSPGAGLGLVGLEERVDLAGGHMTAGEVDGHFVVDAWLAWAPA</sequence>
<evidence type="ECO:0000313" key="10">
    <source>
        <dbReference type="EMBL" id="AQP44401.1"/>
    </source>
</evidence>
<dbReference type="STRING" id="1610493.RPIT_05880"/>
<reference evidence="10 11" key="1">
    <citation type="journal article" date="2016" name="Int. J. Syst. Evol. Microbiol.">
        <title>Tessaracoccus flavus sp. nov., isolated from the drainage system of a lindane-producing factory.</title>
        <authorList>
            <person name="Kumari R."/>
            <person name="Singh P."/>
            <person name="Schumann P."/>
            <person name="Lal R."/>
        </authorList>
    </citation>
    <scope>NUCLEOTIDE SEQUENCE [LARGE SCALE GENOMIC DNA]</scope>
    <source>
        <strain evidence="10 11">RP1T</strain>
    </source>
</reference>
<evidence type="ECO:0000256" key="4">
    <source>
        <dbReference type="ARBA" id="ARBA00022679"/>
    </source>
</evidence>
<evidence type="ECO:0000259" key="9">
    <source>
        <dbReference type="Pfam" id="PF07730"/>
    </source>
</evidence>
<dbReference type="Proteomes" id="UP000188324">
    <property type="component" value="Chromosome"/>
</dbReference>
<keyword evidence="4" id="KW-0808">Transferase</keyword>
<evidence type="ECO:0000256" key="3">
    <source>
        <dbReference type="ARBA" id="ARBA00022553"/>
    </source>
</evidence>
<proteinExistence type="predicted"/>
<dbReference type="CDD" id="cd16917">
    <property type="entry name" value="HATPase_UhpB-NarQ-NarX-like"/>
    <property type="match status" value="1"/>
</dbReference>
<dbReference type="InterPro" id="IPR050482">
    <property type="entry name" value="Sensor_HK_TwoCompSys"/>
</dbReference>
<keyword evidence="6" id="KW-0418">Kinase</keyword>
<name>A0A1Q2CE78_9ACTN</name>
<dbReference type="KEGG" id="tfl:RPIT_05880"/>
<dbReference type="SUPFAM" id="SSF55874">
    <property type="entry name" value="ATPase domain of HSP90 chaperone/DNA topoisomerase II/histidine kinase"/>
    <property type="match status" value="1"/>
</dbReference>
<dbReference type="PANTHER" id="PTHR24421">
    <property type="entry name" value="NITRATE/NITRITE SENSOR PROTEIN NARX-RELATED"/>
    <property type="match status" value="1"/>
</dbReference>
<evidence type="ECO:0000256" key="1">
    <source>
        <dbReference type="ARBA" id="ARBA00000085"/>
    </source>
</evidence>
<dbReference type="GO" id="GO:0000155">
    <property type="term" value="F:phosphorelay sensor kinase activity"/>
    <property type="evidence" value="ECO:0007669"/>
    <property type="project" value="InterPro"/>
</dbReference>
<accession>A0A1Q2CE78</accession>
<dbReference type="GO" id="GO:0046983">
    <property type="term" value="F:protein dimerization activity"/>
    <property type="evidence" value="ECO:0007669"/>
    <property type="project" value="InterPro"/>
</dbReference>
<organism evidence="10 11">
    <name type="scientific">Tessaracoccus flavus</name>
    <dbReference type="NCBI Taxonomy" id="1610493"/>
    <lineage>
        <taxon>Bacteria</taxon>
        <taxon>Bacillati</taxon>
        <taxon>Actinomycetota</taxon>
        <taxon>Actinomycetes</taxon>
        <taxon>Propionibacteriales</taxon>
        <taxon>Propionibacteriaceae</taxon>
        <taxon>Tessaracoccus</taxon>
    </lineage>
</organism>
<evidence type="ECO:0000256" key="6">
    <source>
        <dbReference type="ARBA" id="ARBA00022777"/>
    </source>
</evidence>
<evidence type="ECO:0000256" key="2">
    <source>
        <dbReference type="ARBA" id="ARBA00012438"/>
    </source>
</evidence>
<keyword evidence="5" id="KW-0547">Nucleotide-binding</keyword>
<dbReference type="RefSeq" id="WP_077341517.1">
    <property type="nucleotide sequence ID" value="NZ_CP019605.1"/>
</dbReference>
<dbReference type="PANTHER" id="PTHR24421:SF10">
    <property type="entry name" value="NITRATE_NITRITE SENSOR PROTEIN NARQ"/>
    <property type="match status" value="1"/>
</dbReference>
<keyword evidence="11" id="KW-1185">Reference proteome</keyword>